<evidence type="ECO:0000313" key="7">
    <source>
        <dbReference type="EMBL" id="QLG71695.1"/>
    </source>
</evidence>
<dbReference type="RefSeq" id="XP_037143423.1">
    <property type="nucleotide sequence ID" value="XM_037287528.1"/>
</dbReference>
<dbReference type="EMBL" id="CP058606">
    <property type="protein sequence ID" value="QLG71695.1"/>
    <property type="molecule type" value="Genomic_DNA"/>
</dbReference>
<name>A0A7H9AZ51_ZYGMR</name>
<dbReference type="InterPro" id="IPR012677">
    <property type="entry name" value="Nucleotide-bd_a/b_plait_sf"/>
</dbReference>
<accession>A0A7H9AZ51</accession>
<dbReference type="GO" id="GO:0089701">
    <property type="term" value="C:U2AF complex"/>
    <property type="evidence" value="ECO:0007669"/>
    <property type="project" value="InterPro"/>
</dbReference>
<evidence type="ECO:0000256" key="5">
    <source>
        <dbReference type="PROSITE-ProRule" id="PRU00723"/>
    </source>
</evidence>
<dbReference type="GO" id="GO:0003723">
    <property type="term" value="F:RNA binding"/>
    <property type="evidence" value="ECO:0007669"/>
    <property type="project" value="InterPro"/>
</dbReference>
<proteinExistence type="predicted"/>
<feature type="zinc finger region" description="C3H1-type" evidence="5">
    <location>
        <begin position="80"/>
        <end position="107"/>
    </location>
</feature>
<evidence type="ECO:0000259" key="6">
    <source>
        <dbReference type="PROSITE" id="PS50103"/>
    </source>
</evidence>
<dbReference type="PANTHER" id="PTHR12620">
    <property type="entry name" value="U2 SNRNP AUXILIARY FACTOR, SMALL SUBUNIT"/>
    <property type="match status" value="1"/>
</dbReference>
<evidence type="ECO:0000256" key="2">
    <source>
        <dbReference type="ARBA" id="ARBA00022737"/>
    </source>
</evidence>
<dbReference type="PRINTS" id="PR01848">
    <property type="entry name" value="U2AUXFACTOR"/>
</dbReference>
<keyword evidence="8" id="KW-1185">Reference proteome</keyword>
<reference evidence="7 8" key="1">
    <citation type="submission" date="2020-07" db="EMBL/GenBank/DDBJ databases">
        <title>The yeast mating-type switching endonuclease HO is a domesticated member of an unorthodox homing genetic element family.</title>
        <authorList>
            <person name="Coughlan A.Y."/>
            <person name="Lombardi L."/>
            <person name="Braun-Galleani S."/>
            <person name="Martos A.R."/>
            <person name="Galeote V."/>
            <person name="Bigey F."/>
            <person name="Dequin S."/>
            <person name="Byrne K.P."/>
            <person name="Wolfe K.H."/>
        </authorList>
    </citation>
    <scope>NUCLEOTIDE SEQUENCE [LARGE SCALE GENOMIC DNA]</scope>
    <source>
        <strain evidence="7 8">NRRL Y-6702</strain>
    </source>
</reference>
<dbReference type="InterPro" id="IPR009145">
    <property type="entry name" value="U2AF_small"/>
</dbReference>
<keyword evidence="3 5" id="KW-0863">Zinc-finger</keyword>
<feature type="domain" description="C3H1-type" evidence="6">
    <location>
        <begin position="80"/>
        <end position="107"/>
    </location>
</feature>
<keyword evidence="1 5" id="KW-0479">Metal-binding</keyword>
<keyword evidence="4 5" id="KW-0862">Zinc</keyword>
<dbReference type="GO" id="GO:0008270">
    <property type="term" value="F:zinc ion binding"/>
    <property type="evidence" value="ECO:0007669"/>
    <property type="project" value="UniProtKB-KW"/>
</dbReference>
<dbReference type="Pfam" id="PF00642">
    <property type="entry name" value="zf-CCCH"/>
    <property type="match status" value="1"/>
</dbReference>
<dbReference type="SMART" id="SM00356">
    <property type="entry name" value="ZnF_C3H1"/>
    <property type="match status" value="1"/>
</dbReference>
<evidence type="ECO:0000256" key="4">
    <source>
        <dbReference type="ARBA" id="ARBA00022833"/>
    </source>
</evidence>
<dbReference type="InterPro" id="IPR003954">
    <property type="entry name" value="RRM_euk-type"/>
</dbReference>
<dbReference type="SUPFAM" id="SSF54928">
    <property type="entry name" value="RNA-binding domain, RBD"/>
    <property type="match status" value="1"/>
</dbReference>
<dbReference type="GeneID" id="59235391"/>
<sequence length="129" mass="15449">MPESGIDMLPFDQFYEDVYIEACKFGPLRSMIVCENANHLKGNVYLYYEREQDAQRAKDNFNTRWYDERPMYSDLTHIEDFREAICRKHDMKACERGNECNFMHVKRPSSRIKMDLEKAQAKKWQSMAC</sequence>
<dbReference type="PROSITE" id="PS50103">
    <property type="entry name" value="ZF_C3H1"/>
    <property type="match status" value="1"/>
</dbReference>
<dbReference type="Proteomes" id="UP000509704">
    <property type="component" value="Chromosome 3"/>
</dbReference>
<evidence type="ECO:0000256" key="1">
    <source>
        <dbReference type="ARBA" id="ARBA00022723"/>
    </source>
</evidence>
<protein>
    <recommendedName>
        <fullName evidence="6">C3H1-type domain-containing protein</fullName>
    </recommendedName>
</protein>
<gene>
    <name evidence="7" type="ORF">HG535_0C00440</name>
</gene>
<dbReference type="InterPro" id="IPR000571">
    <property type="entry name" value="Znf_CCCH"/>
</dbReference>
<organism evidence="7 8">
    <name type="scientific">Zygotorulaspora mrakii</name>
    <name type="common">Zygosaccharomyces mrakii</name>
    <dbReference type="NCBI Taxonomy" id="42260"/>
    <lineage>
        <taxon>Eukaryota</taxon>
        <taxon>Fungi</taxon>
        <taxon>Dikarya</taxon>
        <taxon>Ascomycota</taxon>
        <taxon>Saccharomycotina</taxon>
        <taxon>Saccharomycetes</taxon>
        <taxon>Saccharomycetales</taxon>
        <taxon>Saccharomycetaceae</taxon>
        <taxon>Zygotorulaspora</taxon>
    </lineage>
</organism>
<dbReference type="Gene3D" id="3.30.70.330">
    <property type="match status" value="1"/>
</dbReference>
<dbReference type="KEGG" id="zmk:HG535_0C00440"/>
<dbReference type="SMART" id="SM00361">
    <property type="entry name" value="RRM_1"/>
    <property type="match status" value="1"/>
</dbReference>
<dbReference type="AlphaFoldDB" id="A0A7H9AZ51"/>
<evidence type="ECO:0000313" key="8">
    <source>
        <dbReference type="Proteomes" id="UP000509704"/>
    </source>
</evidence>
<dbReference type="InterPro" id="IPR035979">
    <property type="entry name" value="RBD_domain_sf"/>
</dbReference>
<keyword evidence="2" id="KW-0677">Repeat</keyword>
<dbReference type="GO" id="GO:0000398">
    <property type="term" value="P:mRNA splicing, via spliceosome"/>
    <property type="evidence" value="ECO:0007669"/>
    <property type="project" value="InterPro"/>
</dbReference>
<dbReference type="OrthoDB" id="423462at2759"/>
<evidence type="ECO:0000256" key="3">
    <source>
        <dbReference type="ARBA" id="ARBA00022771"/>
    </source>
</evidence>